<sequence length="262" mass="29957">MAANIRTTFSLARPLALAKQLRQQPFLTPNLVLAQLPKTAVLGVRSYATNQQQGKQILLRDHGVFANYVPPEQSPSITDFSKWRLTKWRNMKNNVQNLLSVGLIKYKSQFEKWNSRKFLAEAEDAYKDMNDAFARGDKTILEEVCLDAMYSSLKNQLKTRSNVRWEWKYHGEVEQPKIVCVRCVGTTGVSKHGFAVGQVTVRMFTKQSMAVYDKKNKLVGGDANKIHNVLEYVVFQKTISDPEDIWRVYGKIAAPEKINQQN</sequence>
<evidence type="ECO:0000256" key="1">
    <source>
        <dbReference type="ARBA" id="ARBA00004173"/>
    </source>
</evidence>
<evidence type="ECO:0000256" key="3">
    <source>
        <dbReference type="ARBA" id="ARBA00022980"/>
    </source>
</evidence>
<dbReference type="Gene3D" id="3.10.450.240">
    <property type="match status" value="1"/>
</dbReference>
<evidence type="ECO:0000313" key="10">
    <source>
        <dbReference type="EMBL" id="CEP07980.1"/>
    </source>
</evidence>
<keyword evidence="11" id="KW-1185">Reference proteome</keyword>
<dbReference type="EMBL" id="LN719426">
    <property type="protein sequence ID" value="CEP07980.1"/>
    <property type="molecule type" value="Genomic_DNA"/>
</dbReference>
<protein>
    <recommendedName>
        <fullName evidence="7">Large ribosomal subunit protein mL45</fullName>
    </recommendedName>
    <alternativeName>
        <fullName evidence="8">39S ribosomal protein L45, mitochondrial</fullName>
    </alternativeName>
</protein>
<dbReference type="InterPro" id="IPR032710">
    <property type="entry name" value="NTF2-like_dom_sf"/>
</dbReference>
<evidence type="ECO:0000313" key="11">
    <source>
        <dbReference type="Proteomes" id="UP000054107"/>
    </source>
</evidence>
<dbReference type="PANTHER" id="PTHR28554">
    <property type="entry name" value="39S RIBOSOMAL PROTEIN L45, MITOCHONDRIAL"/>
    <property type="match status" value="1"/>
</dbReference>
<dbReference type="InterPro" id="IPR007379">
    <property type="entry name" value="Tim44-like_dom"/>
</dbReference>
<reference evidence="10 11" key="1">
    <citation type="submission" date="2014-09" db="EMBL/GenBank/DDBJ databases">
        <authorList>
            <person name="Ellenberger Sabrina"/>
        </authorList>
    </citation>
    <scope>NUCLEOTIDE SEQUENCE [LARGE SCALE GENOMIC DNA]</scope>
    <source>
        <strain evidence="10 11">CBS 412.66</strain>
    </source>
</reference>
<keyword evidence="5" id="KW-0687">Ribonucleoprotein</keyword>
<dbReference type="GO" id="GO:0005739">
    <property type="term" value="C:mitochondrion"/>
    <property type="evidence" value="ECO:0007669"/>
    <property type="project" value="UniProtKB-SubCell"/>
</dbReference>
<comment type="similarity">
    <text evidence="6">Belongs to the mitochondrion-specific ribosomal protein mL45 family.</text>
</comment>
<dbReference type="STRING" id="35722.A0A0B7MXK9"/>
<keyword evidence="4" id="KW-0496">Mitochondrion</keyword>
<dbReference type="AlphaFoldDB" id="A0A0B7MXK9"/>
<keyword evidence="3" id="KW-0689">Ribosomal protein</keyword>
<accession>A0A0B7MXK9</accession>
<dbReference type="Pfam" id="PF04280">
    <property type="entry name" value="Tim44"/>
    <property type="match status" value="1"/>
</dbReference>
<dbReference type="PANTHER" id="PTHR28554:SF1">
    <property type="entry name" value="LARGE RIBOSOMAL SUBUNIT PROTEIN ML45"/>
    <property type="match status" value="1"/>
</dbReference>
<evidence type="ECO:0000256" key="2">
    <source>
        <dbReference type="ARBA" id="ARBA00022946"/>
    </source>
</evidence>
<evidence type="ECO:0000256" key="7">
    <source>
        <dbReference type="ARBA" id="ARBA00039448"/>
    </source>
</evidence>
<gene>
    <name evidence="10" type="primary">PARPA_01289.1 scaffold 1359</name>
</gene>
<dbReference type="GO" id="GO:1990904">
    <property type="term" value="C:ribonucleoprotein complex"/>
    <property type="evidence" value="ECO:0007669"/>
    <property type="project" value="UniProtKB-KW"/>
</dbReference>
<evidence type="ECO:0000256" key="5">
    <source>
        <dbReference type="ARBA" id="ARBA00023274"/>
    </source>
</evidence>
<dbReference type="SMART" id="SM00978">
    <property type="entry name" value="Tim44"/>
    <property type="match status" value="1"/>
</dbReference>
<organism evidence="10 11">
    <name type="scientific">Parasitella parasitica</name>
    <dbReference type="NCBI Taxonomy" id="35722"/>
    <lineage>
        <taxon>Eukaryota</taxon>
        <taxon>Fungi</taxon>
        <taxon>Fungi incertae sedis</taxon>
        <taxon>Mucoromycota</taxon>
        <taxon>Mucoromycotina</taxon>
        <taxon>Mucoromycetes</taxon>
        <taxon>Mucorales</taxon>
        <taxon>Mucorineae</taxon>
        <taxon>Mucoraceae</taxon>
        <taxon>Parasitella</taxon>
    </lineage>
</organism>
<proteinExistence type="inferred from homology"/>
<dbReference type="GO" id="GO:0005840">
    <property type="term" value="C:ribosome"/>
    <property type="evidence" value="ECO:0007669"/>
    <property type="project" value="UniProtKB-KW"/>
</dbReference>
<dbReference type="OrthoDB" id="19619at2759"/>
<name>A0A0B7MXK9_9FUNG</name>
<dbReference type="SUPFAM" id="SSF54427">
    <property type="entry name" value="NTF2-like"/>
    <property type="match status" value="1"/>
</dbReference>
<evidence type="ECO:0000256" key="6">
    <source>
        <dbReference type="ARBA" id="ARBA00038073"/>
    </source>
</evidence>
<evidence type="ECO:0000259" key="9">
    <source>
        <dbReference type="SMART" id="SM00978"/>
    </source>
</evidence>
<evidence type="ECO:0000256" key="4">
    <source>
        <dbReference type="ARBA" id="ARBA00023128"/>
    </source>
</evidence>
<feature type="domain" description="Tim44-like" evidence="9">
    <location>
        <begin position="99"/>
        <end position="253"/>
    </location>
</feature>
<dbReference type="InterPro" id="IPR051975">
    <property type="entry name" value="mtLSU_mL45"/>
</dbReference>
<dbReference type="Proteomes" id="UP000054107">
    <property type="component" value="Unassembled WGS sequence"/>
</dbReference>
<comment type="subcellular location">
    <subcellularLocation>
        <location evidence="1">Mitochondrion</location>
    </subcellularLocation>
</comment>
<evidence type="ECO:0000256" key="8">
    <source>
        <dbReference type="ARBA" id="ARBA00043031"/>
    </source>
</evidence>
<keyword evidence="2" id="KW-0809">Transit peptide</keyword>